<comment type="caution">
    <text evidence="1">The sequence shown here is derived from an EMBL/GenBank/DDBJ whole genome shotgun (WGS) entry which is preliminary data.</text>
</comment>
<keyword evidence="2" id="KW-1185">Reference proteome</keyword>
<dbReference type="Pfam" id="PF20007">
    <property type="entry name" value="fvmRadSAM-pep"/>
    <property type="match status" value="1"/>
</dbReference>
<evidence type="ECO:0000313" key="2">
    <source>
        <dbReference type="Proteomes" id="UP000661607"/>
    </source>
</evidence>
<reference evidence="1 2" key="1">
    <citation type="submission" date="2020-10" db="EMBL/GenBank/DDBJ databases">
        <title>Sequencing the genomes of 1000 actinobacteria strains.</title>
        <authorList>
            <person name="Klenk H.-P."/>
        </authorList>
    </citation>
    <scope>NUCLEOTIDE SEQUENCE [LARGE SCALE GENOMIC DNA]</scope>
    <source>
        <strain evidence="1 2">DSM 43748</strain>
    </source>
</reference>
<gene>
    <name evidence="1" type="ORF">H4W81_003506</name>
</gene>
<dbReference type="EMBL" id="JADBEF010000001">
    <property type="protein sequence ID" value="MBE1560727.1"/>
    <property type="molecule type" value="Genomic_DNA"/>
</dbReference>
<protein>
    <submittedName>
        <fullName evidence="1">Uncharacterized protein</fullName>
    </submittedName>
</protein>
<evidence type="ECO:0000313" key="1">
    <source>
        <dbReference type="EMBL" id="MBE1560727.1"/>
    </source>
</evidence>
<organism evidence="1 2">
    <name type="scientific">Nonomuraea africana</name>
    <dbReference type="NCBI Taxonomy" id="46171"/>
    <lineage>
        <taxon>Bacteria</taxon>
        <taxon>Bacillati</taxon>
        <taxon>Actinomycetota</taxon>
        <taxon>Actinomycetes</taxon>
        <taxon>Streptosporangiales</taxon>
        <taxon>Streptosporangiaceae</taxon>
        <taxon>Nonomuraea</taxon>
    </lineage>
</organism>
<accession>A0ABR9KGQ0</accession>
<dbReference type="InterPro" id="IPR045488">
    <property type="entry name" value="fvmRadSAM-pep"/>
</dbReference>
<sequence>MGHRFVENLPDLIQPEEYQDHPDGRLVRLRIRVTDEGVEVLGDAMRPEVIERVLRSLGQDPIDQMLCG</sequence>
<proteinExistence type="predicted"/>
<dbReference type="RefSeq" id="WP_225958670.1">
    <property type="nucleotide sequence ID" value="NZ_BAAASY010000007.1"/>
</dbReference>
<name>A0ABR9KGQ0_9ACTN</name>
<dbReference type="Proteomes" id="UP000661607">
    <property type="component" value="Unassembled WGS sequence"/>
</dbReference>